<dbReference type="PANTHER" id="PTHR43471:SF1">
    <property type="entry name" value="ABC TRANSPORTER PERMEASE PROTEIN NOSY-RELATED"/>
    <property type="match status" value="1"/>
</dbReference>
<reference evidence="3" key="1">
    <citation type="submission" date="2016-10" db="EMBL/GenBank/DDBJ databases">
        <authorList>
            <person name="Varghese N."/>
            <person name="Submissions S."/>
        </authorList>
    </citation>
    <scope>NUCLEOTIDE SEQUENCE [LARGE SCALE GENOMIC DNA]</scope>
    <source>
        <strain evidence="3">B4,CECT 8067,JCM 17497</strain>
    </source>
</reference>
<dbReference type="RefSeq" id="WP_090302798.1">
    <property type="nucleotide sequence ID" value="NZ_FNFE01000001.1"/>
</dbReference>
<dbReference type="GO" id="GO:0005886">
    <property type="term" value="C:plasma membrane"/>
    <property type="evidence" value="ECO:0007669"/>
    <property type="project" value="UniProtKB-SubCell"/>
</dbReference>
<dbReference type="Pfam" id="PF12679">
    <property type="entry name" value="ABC2_membrane_2"/>
    <property type="match status" value="1"/>
</dbReference>
<evidence type="ECO:0000313" key="3">
    <source>
        <dbReference type="Proteomes" id="UP000198882"/>
    </source>
</evidence>
<evidence type="ECO:0000256" key="1">
    <source>
        <dbReference type="SAM" id="Phobius"/>
    </source>
</evidence>
<proteinExistence type="predicted"/>
<gene>
    <name evidence="2" type="ORF">SAMN04515672_0228</name>
</gene>
<keyword evidence="3" id="KW-1185">Reference proteome</keyword>
<organism evidence="2 3">
    <name type="scientific">Natronorubrum texcoconense</name>
    <dbReference type="NCBI Taxonomy" id="1095776"/>
    <lineage>
        <taxon>Archaea</taxon>
        <taxon>Methanobacteriati</taxon>
        <taxon>Methanobacteriota</taxon>
        <taxon>Stenosarchaea group</taxon>
        <taxon>Halobacteria</taxon>
        <taxon>Halobacteriales</taxon>
        <taxon>Natrialbaceae</taxon>
        <taxon>Natronorubrum</taxon>
    </lineage>
</organism>
<feature type="transmembrane region" description="Helical" evidence="1">
    <location>
        <begin position="139"/>
        <end position="162"/>
    </location>
</feature>
<feature type="transmembrane region" description="Helical" evidence="1">
    <location>
        <begin position="111"/>
        <end position="133"/>
    </location>
</feature>
<feature type="transmembrane region" description="Helical" evidence="1">
    <location>
        <begin position="51"/>
        <end position="77"/>
    </location>
</feature>
<feature type="transmembrane region" description="Helical" evidence="1">
    <location>
        <begin position="174"/>
        <end position="198"/>
    </location>
</feature>
<keyword evidence="1" id="KW-0472">Membrane</keyword>
<sequence length="290" mass="30307">MTWLTVAKKDFRDAVQSRALWSLVGIFVVLSVVSTYAYVEAPALLGSQAGATFGGLIFFTIGLTGLFVPLAAIVVCYKSLAGERELGSIKLLLSLPTTRGQVFAGKVIGRAAVLAFGLSVGLVVGIGFGSVLLGEFDALAVLVFVLVTLSFAAIYATIVVGISATTGSTSRATTLALGFFVVFELLWDVVPMGILYVVEGFSLPATIPDWVYPVMQLSPSSAYFTTVVALLPDLAETVGADPSGAGAGVEVSATEAEPFYATPEIGLLVLALWLVVPLAVGYYRFDATDL</sequence>
<dbReference type="AlphaFoldDB" id="A0A1G8SWU0"/>
<keyword evidence="1" id="KW-1133">Transmembrane helix</keyword>
<protein>
    <submittedName>
        <fullName evidence="2">ABC-2 type transport system permease protein</fullName>
    </submittedName>
</protein>
<name>A0A1G8SWU0_9EURY</name>
<accession>A0A1G8SWU0</accession>
<dbReference type="PANTHER" id="PTHR43471">
    <property type="entry name" value="ABC TRANSPORTER PERMEASE"/>
    <property type="match status" value="1"/>
</dbReference>
<feature type="transmembrane region" description="Helical" evidence="1">
    <location>
        <begin position="20"/>
        <end position="39"/>
    </location>
</feature>
<dbReference type="GO" id="GO:0140359">
    <property type="term" value="F:ABC-type transporter activity"/>
    <property type="evidence" value="ECO:0007669"/>
    <property type="project" value="InterPro"/>
</dbReference>
<feature type="transmembrane region" description="Helical" evidence="1">
    <location>
        <begin position="265"/>
        <end position="285"/>
    </location>
</feature>
<keyword evidence="1" id="KW-0812">Transmembrane</keyword>
<dbReference type="EMBL" id="FNFE01000001">
    <property type="protein sequence ID" value="SDJ33686.1"/>
    <property type="molecule type" value="Genomic_DNA"/>
</dbReference>
<evidence type="ECO:0000313" key="2">
    <source>
        <dbReference type="EMBL" id="SDJ33686.1"/>
    </source>
</evidence>
<dbReference type="STRING" id="1095776.SAMN04515672_0228"/>
<dbReference type="OrthoDB" id="86287at2157"/>
<dbReference type="Proteomes" id="UP000198882">
    <property type="component" value="Unassembled WGS sequence"/>
</dbReference>